<sequence>MYVILALIHRLRTKHSMWSEEMIWPGATGRVWFCDCGEEFWPKDDGVPDWRTSTVRRERPEERR</sequence>
<protein>
    <submittedName>
        <fullName evidence="1">Uncharacterized protein</fullName>
    </submittedName>
</protein>
<accession>A0ABV1Y846</accession>
<organism evidence="1 2">
    <name type="scientific">Streptomyces lanatus</name>
    <dbReference type="NCBI Taxonomy" id="66900"/>
    <lineage>
        <taxon>Bacteria</taxon>
        <taxon>Bacillati</taxon>
        <taxon>Actinomycetota</taxon>
        <taxon>Actinomycetes</taxon>
        <taxon>Kitasatosporales</taxon>
        <taxon>Streptomycetaceae</taxon>
        <taxon>Streptomyces</taxon>
    </lineage>
</organism>
<gene>
    <name evidence="1" type="ORF">ABT384_46275</name>
</gene>
<name>A0ABV1Y846_9ACTN</name>
<dbReference type="EMBL" id="JBEPFB010000048">
    <property type="protein sequence ID" value="MER7380001.1"/>
    <property type="molecule type" value="Genomic_DNA"/>
</dbReference>
<comment type="caution">
    <text evidence="1">The sequence shown here is derived from an EMBL/GenBank/DDBJ whole genome shotgun (WGS) entry which is preliminary data.</text>
</comment>
<dbReference type="RefSeq" id="WP_190076159.1">
    <property type="nucleotide sequence ID" value="NZ_BNBM01000037.1"/>
</dbReference>
<dbReference type="Proteomes" id="UP001486207">
    <property type="component" value="Unassembled WGS sequence"/>
</dbReference>
<keyword evidence="2" id="KW-1185">Reference proteome</keyword>
<evidence type="ECO:0000313" key="2">
    <source>
        <dbReference type="Proteomes" id="UP001486207"/>
    </source>
</evidence>
<evidence type="ECO:0000313" key="1">
    <source>
        <dbReference type="EMBL" id="MER7380001.1"/>
    </source>
</evidence>
<proteinExistence type="predicted"/>
<reference evidence="1 2" key="1">
    <citation type="submission" date="2024-06" db="EMBL/GenBank/DDBJ databases">
        <title>The Natural Products Discovery Center: Release of the First 8490 Sequenced Strains for Exploring Actinobacteria Biosynthetic Diversity.</title>
        <authorList>
            <person name="Kalkreuter E."/>
            <person name="Kautsar S.A."/>
            <person name="Yang D."/>
            <person name="Bader C.D."/>
            <person name="Teijaro C.N."/>
            <person name="Fluegel L."/>
            <person name="Davis C.M."/>
            <person name="Simpson J.R."/>
            <person name="Lauterbach L."/>
            <person name="Steele A.D."/>
            <person name="Gui C."/>
            <person name="Meng S."/>
            <person name="Li G."/>
            <person name="Viehrig K."/>
            <person name="Ye F."/>
            <person name="Su P."/>
            <person name="Kiefer A.F."/>
            <person name="Nichols A."/>
            <person name="Cepeda A.J."/>
            <person name="Yan W."/>
            <person name="Fan B."/>
            <person name="Jiang Y."/>
            <person name="Adhikari A."/>
            <person name="Zheng C.-J."/>
            <person name="Schuster L."/>
            <person name="Cowan T.M."/>
            <person name="Smanski M.J."/>
            <person name="Chevrette M.G."/>
            <person name="De Carvalho L.P.S."/>
            <person name="Shen B."/>
        </authorList>
    </citation>
    <scope>NUCLEOTIDE SEQUENCE [LARGE SCALE GENOMIC DNA]</scope>
    <source>
        <strain evidence="1 2">NPDC000155</strain>
    </source>
</reference>